<protein>
    <recommendedName>
        <fullName evidence="3">Pyruvate kinase</fullName>
    </recommendedName>
</protein>
<comment type="caution">
    <text evidence="1">The sequence shown here is derived from an EMBL/GenBank/DDBJ whole genome shotgun (WGS) entry which is preliminary data.</text>
</comment>
<dbReference type="Proteomes" id="UP000238274">
    <property type="component" value="Unassembled WGS sequence"/>
</dbReference>
<gene>
    <name evidence="1" type="ORF">PSHT_16507</name>
</gene>
<proteinExistence type="predicted"/>
<evidence type="ECO:0000313" key="1">
    <source>
        <dbReference type="EMBL" id="POV93958.1"/>
    </source>
</evidence>
<sequence>MSLLEASNKSQLEWIAGLQIPPKAPHQLNASNLRKTAIIGTIGPKTNSPEMINKLRPKD</sequence>
<dbReference type="AlphaFoldDB" id="A0A2S4U9I9"/>
<organism evidence="1 2">
    <name type="scientific">Puccinia striiformis</name>
    <dbReference type="NCBI Taxonomy" id="27350"/>
    <lineage>
        <taxon>Eukaryota</taxon>
        <taxon>Fungi</taxon>
        <taxon>Dikarya</taxon>
        <taxon>Basidiomycota</taxon>
        <taxon>Pucciniomycotina</taxon>
        <taxon>Pucciniomycetes</taxon>
        <taxon>Pucciniales</taxon>
        <taxon>Pucciniaceae</taxon>
        <taxon>Puccinia</taxon>
    </lineage>
</organism>
<dbReference type="EMBL" id="PKSM01000545">
    <property type="protein sequence ID" value="POV93958.1"/>
    <property type="molecule type" value="Genomic_DNA"/>
</dbReference>
<dbReference type="OrthoDB" id="108365at2759"/>
<dbReference type="VEuPathDB" id="FungiDB:PSTT_05373"/>
<reference evidence="2" key="3">
    <citation type="journal article" date="2018" name="Mol. Plant Microbe Interact.">
        <title>Genome sequence resources for the wheat stripe rust pathogen (Puccinia striiformis f. sp. tritici) and the barley stripe rust pathogen (Puccinia striiformis f. sp. hordei).</title>
        <authorList>
            <person name="Xia C."/>
            <person name="Wang M."/>
            <person name="Yin C."/>
            <person name="Cornejo O.E."/>
            <person name="Hulbert S.H."/>
            <person name="Chen X."/>
        </authorList>
    </citation>
    <scope>NUCLEOTIDE SEQUENCE [LARGE SCALE GENOMIC DNA]</scope>
    <source>
        <strain evidence="2">93TX-2</strain>
    </source>
</reference>
<keyword evidence="2" id="KW-1185">Reference proteome</keyword>
<reference evidence="1 2" key="1">
    <citation type="submission" date="2017-12" db="EMBL/GenBank/DDBJ databases">
        <title>Gene loss provides genomic basis for host adaptation in cereal stripe rust fungi.</title>
        <authorList>
            <person name="Xia C."/>
        </authorList>
    </citation>
    <scope>NUCLEOTIDE SEQUENCE [LARGE SCALE GENOMIC DNA]</scope>
    <source>
        <strain evidence="1 2">93TX-2</strain>
    </source>
</reference>
<dbReference type="VEuPathDB" id="FungiDB:PSHT_16507"/>
<reference evidence="2" key="2">
    <citation type="journal article" date="2018" name="BMC Genomics">
        <title>Genomic insights into host adaptation between the wheat stripe rust pathogen (Puccinia striiformis f. sp. tritici) and the barley stripe rust pathogen (Puccinia striiformis f. sp. hordei).</title>
        <authorList>
            <person name="Xia C."/>
            <person name="Wang M."/>
            <person name="Yin C."/>
            <person name="Cornejo O.E."/>
            <person name="Hulbert S.H."/>
            <person name="Chen X."/>
        </authorList>
    </citation>
    <scope>NUCLEOTIDE SEQUENCE [LARGE SCALE GENOMIC DNA]</scope>
    <source>
        <strain evidence="2">93TX-2</strain>
    </source>
</reference>
<name>A0A2S4U9I9_9BASI</name>
<evidence type="ECO:0008006" key="3">
    <source>
        <dbReference type="Google" id="ProtNLM"/>
    </source>
</evidence>
<accession>A0A2S4U9I9</accession>
<evidence type="ECO:0000313" key="2">
    <source>
        <dbReference type="Proteomes" id="UP000238274"/>
    </source>
</evidence>